<proteinExistence type="predicted"/>
<keyword evidence="4" id="KW-1185">Reference proteome</keyword>
<dbReference type="InterPro" id="IPR036412">
    <property type="entry name" value="HAD-like_sf"/>
</dbReference>
<evidence type="ECO:0000256" key="1">
    <source>
        <dbReference type="SAM" id="SignalP"/>
    </source>
</evidence>
<keyword evidence="1" id="KW-0732">Signal</keyword>
<dbReference type="AlphaFoldDB" id="A0A443QHA3"/>
<evidence type="ECO:0000313" key="2">
    <source>
        <dbReference type="EMBL" id="RWS02410.1"/>
    </source>
</evidence>
<comment type="caution">
    <text evidence="2">The sequence shown here is derived from an EMBL/GenBank/DDBJ whole genome shotgun (WGS) entry which is preliminary data.</text>
</comment>
<dbReference type="SFLD" id="SFLDS00003">
    <property type="entry name" value="Haloacid_Dehalogenase"/>
    <property type="match status" value="1"/>
</dbReference>
<dbReference type="PANTHER" id="PTHR18901">
    <property type="entry name" value="2-DEOXYGLUCOSE-6-PHOSPHATE PHOSPHATASE 2"/>
    <property type="match status" value="1"/>
</dbReference>
<dbReference type="Gene3D" id="3.40.50.1000">
    <property type="entry name" value="HAD superfamily/HAD-like"/>
    <property type="match status" value="1"/>
</dbReference>
<dbReference type="EMBL" id="NCKU01007755">
    <property type="protein sequence ID" value="RWS02410.1"/>
    <property type="molecule type" value="Genomic_DNA"/>
</dbReference>
<dbReference type="Pfam" id="PF13419">
    <property type="entry name" value="HAD_2"/>
    <property type="match status" value="1"/>
</dbReference>
<accession>A0A443QHA3</accession>
<name>A0A443QHA3_9ACAR</name>
<feature type="chain" id="PRO_5036353754" evidence="1">
    <location>
        <begin position="17"/>
        <end position="250"/>
    </location>
</feature>
<sequence length="250" mass="28403">MLLKVFALIAFSIVKSEHCNDATTNITHVIFDFDGTLIDSDNLYVRAIDSVTNVYGKNFTWRDAQQLNVTDVRKSSETLVNFYNLPITPDEFYTRVMNIFNKLISNLPLMPGAEKLIKHFKANRITMAICTSSDSKSFKQKTQHLGNFFRVGNFFDVIVTAKDDPEVKRMKPYPDSYLVTMSRFNPPPNATNVLSFEDTSDGMISATSAGTKCVLIKKPELCYDLSVFKPTFIIQSLEDFDPRLFCLPPF</sequence>
<dbReference type="PANTHER" id="PTHR18901:SF38">
    <property type="entry name" value="PSEUDOURIDINE-5'-PHOSPHATASE"/>
    <property type="match status" value="1"/>
</dbReference>
<dbReference type="EMBL" id="NCKU01007093">
    <property type="protein sequence ID" value="RWS02893.1"/>
    <property type="molecule type" value="Genomic_DNA"/>
</dbReference>
<feature type="signal peptide" evidence="1">
    <location>
        <begin position="1"/>
        <end position="16"/>
    </location>
</feature>
<evidence type="ECO:0000313" key="4">
    <source>
        <dbReference type="Proteomes" id="UP000285301"/>
    </source>
</evidence>
<dbReference type="SUPFAM" id="SSF56784">
    <property type="entry name" value="HAD-like"/>
    <property type="match status" value="1"/>
</dbReference>
<dbReference type="SFLD" id="SFLDG01129">
    <property type="entry name" value="C1.5:_HAD__Beta-PGM__Phosphata"/>
    <property type="match status" value="1"/>
</dbReference>
<gene>
    <name evidence="2" type="ORF">B4U79_08695</name>
    <name evidence="3" type="ORF">B4U79_15216</name>
</gene>
<dbReference type="Proteomes" id="UP000285301">
    <property type="component" value="Unassembled WGS sequence"/>
</dbReference>
<protein>
    <submittedName>
        <fullName evidence="2">Putative pseudouridine-5</fullName>
    </submittedName>
</protein>
<reference evidence="2" key="2">
    <citation type="submission" date="2018-11" db="EMBL/GenBank/DDBJ databases">
        <title>Trombidioid mite genomics.</title>
        <authorList>
            <person name="Dong X."/>
        </authorList>
    </citation>
    <scope>NUCLEOTIDE SEQUENCE</scope>
    <source>
        <strain evidence="2">UoL-WK</strain>
    </source>
</reference>
<dbReference type="GO" id="GO:0016791">
    <property type="term" value="F:phosphatase activity"/>
    <property type="evidence" value="ECO:0007669"/>
    <property type="project" value="TreeGrafter"/>
</dbReference>
<evidence type="ECO:0000313" key="3">
    <source>
        <dbReference type="EMBL" id="RWS02893.1"/>
    </source>
</evidence>
<dbReference type="InterPro" id="IPR023214">
    <property type="entry name" value="HAD_sf"/>
</dbReference>
<dbReference type="InterPro" id="IPR023198">
    <property type="entry name" value="PGP-like_dom2"/>
</dbReference>
<dbReference type="InterPro" id="IPR041492">
    <property type="entry name" value="HAD_2"/>
</dbReference>
<organism evidence="2 4">
    <name type="scientific">Dinothrombium tinctorium</name>
    <dbReference type="NCBI Taxonomy" id="1965070"/>
    <lineage>
        <taxon>Eukaryota</taxon>
        <taxon>Metazoa</taxon>
        <taxon>Ecdysozoa</taxon>
        <taxon>Arthropoda</taxon>
        <taxon>Chelicerata</taxon>
        <taxon>Arachnida</taxon>
        <taxon>Acari</taxon>
        <taxon>Acariformes</taxon>
        <taxon>Trombidiformes</taxon>
        <taxon>Prostigmata</taxon>
        <taxon>Anystina</taxon>
        <taxon>Parasitengona</taxon>
        <taxon>Trombidioidea</taxon>
        <taxon>Trombidiidae</taxon>
        <taxon>Dinothrombium</taxon>
    </lineage>
</organism>
<dbReference type="OrthoDB" id="40579at2759"/>
<dbReference type="Gene3D" id="1.10.150.240">
    <property type="entry name" value="Putative phosphatase, domain 2"/>
    <property type="match status" value="1"/>
</dbReference>
<reference evidence="2 4" key="1">
    <citation type="journal article" date="2018" name="Gigascience">
        <title>Genomes of trombidid mites reveal novel predicted allergens and laterally-transferred genes associated with secondary metabolism.</title>
        <authorList>
            <person name="Dong X."/>
            <person name="Chaisiri K."/>
            <person name="Xia D."/>
            <person name="Armstrong S.D."/>
            <person name="Fang Y."/>
            <person name="Donnelly M.J."/>
            <person name="Kadowaki T."/>
            <person name="McGarry J.W."/>
            <person name="Darby A.C."/>
            <person name="Makepeace B.L."/>
        </authorList>
    </citation>
    <scope>NUCLEOTIDE SEQUENCE [LARGE SCALE GENOMIC DNA]</scope>
    <source>
        <strain evidence="2">UoL-WK</strain>
    </source>
</reference>
<dbReference type="STRING" id="1965070.A0A443QHA3"/>